<reference evidence="2" key="1">
    <citation type="journal article" date="2019" name="Int. J. Syst. Evol. Microbiol.">
        <title>The Global Catalogue of Microorganisms (GCM) 10K type strain sequencing project: providing services to taxonomists for standard genome sequencing and annotation.</title>
        <authorList>
            <consortium name="The Broad Institute Genomics Platform"/>
            <consortium name="The Broad Institute Genome Sequencing Center for Infectious Disease"/>
            <person name="Wu L."/>
            <person name="Ma J."/>
        </authorList>
    </citation>
    <scope>NUCLEOTIDE SEQUENCE [LARGE SCALE GENOMIC DNA]</scope>
    <source>
        <strain evidence="2">JCM 17933</strain>
    </source>
</reference>
<name>A0ABP8RAB4_9ACTN</name>
<evidence type="ECO:0000313" key="1">
    <source>
        <dbReference type="EMBL" id="GAA4522476.1"/>
    </source>
</evidence>
<protein>
    <submittedName>
        <fullName evidence="1">Uncharacterized protein</fullName>
    </submittedName>
</protein>
<dbReference type="Proteomes" id="UP001500503">
    <property type="component" value="Unassembled WGS sequence"/>
</dbReference>
<gene>
    <name evidence="1" type="ORF">GCM10023191_101750</name>
</gene>
<proteinExistence type="predicted"/>
<evidence type="ECO:0000313" key="2">
    <source>
        <dbReference type="Proteomes" id="UP001500503"/>
    </source>
</evidence>
<organism evidence="1 2">
    <name type="scientific">Actinoallomurus oryzae</name>
    <dbReference type="NCBI Taxonomy" id="502180"/>
    <lineage>
        <taxon>Bacteria</taxon>
        <taxon>Bacillati</taxon>
        <taxon>Actinomycetota</taxon>
        <taxon>Actinomycetes</taxon>
        <taxon>Streptosporangiales</taxon>
        <taxon>Thermomonosporaceae</taxon>
        <taxon>Actinoallomurus</taxon>
    </lineage>
</organism>
<keyword evidence="2" id="KW-1185">Reference proteome</keyword>
<dbReference type="RefSeq" id="WP_345475879.1">
    <property type="nucleotide sequence ID" value="NZ_BAABHF010000088.1"/>
</dbReference>
<comment type="caution">
    <text evidence="1">The sequence shown here is derived from an EMBL/GenBank/DDBJ whole genome shotgun (WGS) entry which is preliminary data.</text>
</comment>
<dbReference type="EMBL" id="BAABHF010000088">
    <property type="protein sequence ID" value="GAA4522476.1"/>
    <property type="molecule type" value="Genomic_DNA"/>
</dbReference>
<accession>A0ABP8RAB4</accession>
<sequence length="108" mass="11292">MTADTTSRPETAVATVRQALTAARAAARPNLGQLGEETAGMRRSDLAVLIDEIDATVGLIGEVLTSADSVEDWLPDGQTLLSEALAGLDHTRLALEEIHSGLAPVTSR</sequence>